<proteinExistence type="predicted"/>
<reference evidence="1 2" key="1">
    <citation type="submission" date="2015-01" db="EMBL/GenBank/DDBJ databases">
        <title>Comparative genomics of non-oral Prevotella species.</title>
        <authorList>
            <person name="Accetto T."/>
            <person name="Nograsek B."/>
            <person name="Avgustin G."/>
        </authorList>
    </citation>
    <scope>NUCLEOTIDE SEQUENCE [LARGE SCALE GENOMIC DNA]</scope>
    <source>
        <strain evidence="1 2">P5-119</strain>
    </source>
</reference>
<evidence type="ECO:0000313" key="2">
    <source>
        <dbReference type="Proteomes" id="UP000032046"/>
    </source>
</evidence>
<name>A0A0D0IXK7_9BACT</name>
<dbReference type="AlphaFoldDB" id="A0A0D0IXK7"/>
<accession>A0A0D0IXK7</accession>
<sequence length="763" mass="84320">MTSAGALGGNICMPQRTEVKDFCSVISLNDKTGDSRPFVHFVTTLWPKLDTASGREALVKIHQLAMKESYGNGNTPNDNGDVLAKLLEILDKLGITGADLTKMLEYMKKVYPLYVFQIENRVRPDMDPDNGLTVDTIYQAPIDEAYYGLANEKNKYVPAGLSLQEIEELESNGAIGKRNGSYAWGMGTYKDKLYWSTNNNYLCMQGYGSFVQPGVGDNVPYENKCWACEYGQSTYAKEAYTDGDENSRYADIRPPRIYSYDTKSGIVTDITPSIDEYPILKNCQGLRSCGILNGVVFFGGPGLYASDWDSKVSAAFVAYDADNDRILGASSLSDVDGCKVVNVRRWRVVNNVLYVTVGITHPTTGKKIGALLRWYGDKNDPWKFHIVGLVDNEAAELACFNNRIYIGTWATVSAVHVSPEIPEGGFTPVSIDSEMWPKVWTSDVAEPTKTLGRSITSVAGFHEWRNHLYWGVFCPNYYVLSTAQSTYGSLTSPDALAFILGNYRTPSFWRIDKDNNYELLYGDTTNPKPVYDKEGKIENWELEPSGLEAKWGRGGFGNLWTIYIWAIQEYDGNMYVGTMDLSNLADAAGSNLVGDASFATLSKLLTGLDASDEGFELLRMTDEEEAPKYITENGFNNAQQYGVRNLEVLDGRLMLGSASMSSLKPNGGWHVLSITDDKNSASVSQSMIKKPGIIMERNAGYINLATVGGERITTIEVYDAAGRRINSARPDSHLASIPLQNVKGVNIIKVTSEKGEWEIKAGL</sequence>
<gene>
    <name evidence="1" type="ORF">ST44_10765</name>
</gene>
<evidence type="ECO:0000313" key="1">
    <source>
        <dbReference type="EMBL" id="KIP60485.1"/>
    </source>
</evidence>
<protein>
    <submittedName>
        <fullName evidence="1">Uncharacterized protein</fullName>
    </submittedName>
</protein>
<organism evidence="1 2">
    <name type="scientific">Prevotella pectinovora</name>
    <dbReference type="NCBI Taxonomy" id="1602169"/>
    <lineage>
        <taxon>Bacteria</taxon>
        <taxon>Pseudomonadati</taxon>
        <taxon>Bacteroidota</taxon>
        <taxon>Bacteroidia</taxon>
        <taxon>Bacteroidales</taxon>
        <taxon>Prevotellaceae</taxon>
        <taxon>Prevotella</taxon>
    </lineage>
</organism>
<dbReference type="EMBL" id="JXQK01000080">
    <property type="protein sequence ID" value="KIP60485.1"/>
    <property type="molecule type" value="Genomic_DNA"/>
</dbReference>
<dbReference type="Proteomes" id="UP000032046">
    <property type="component" value="Unassembled WGS sequence"/>
</dbReference>
<comment type="caution">
    <text evidence="1">The sequence shown here is derived from an EMBL/GenBank/DDBJ whole genome shotgun (WGS) entry which is preliminary data.</text>
</comment>
<keyword evidence="2" id="KW-1185">Reference proteome</keyword>